<name>A0A5M6ZAD6_9PROT</name>
<proteinExistence type="predicted"/>
<keyword evidence="2 5" id="KW-0812">Transmembrane</keyword>
<evidence type="ECO:0000256" key="3">
    <source>
        <dbReference type="ARBA" id="ARBA00022989"/>
    </source>
</evidence>
<protein>
    <submittedName>
        <fullName evidence="6">Bile acid:sodium symporter family protein</fullName>
    </submittedName>
</protein>
<feature type="transmembrane region" description="Helical" evidence="5">
    <location>
        <begin position="183"/>
        <end position="202"/>
    </location>
</feature>
<dbReference type="GO" id="GO:0016020">
    <property type="term" value="C:membrane"/>
    <property type="evidence" value="ECO:0007669"/>
    <property type="project" value="UniProtKB-SubCell"/>
</dbReference>
<feature type="transmembrane region" description="Helical" evidence="5">
    <location>
        <begin position="51"/>
        <end position="73"/>
    </location>
</feature>
<dbReference type="EMBL" id="VWOJ01000004">
    <property type="protein sequence ID" value="KAA5801663.1"/>
    <property type="molecule type" value="Genomic_DNA"/>
</dbReference>
<feature type="transmembrane region" description="Helical" evidence="5">
    <location>
        <begin position="147"/>
        <end position="171"/>
    </location>
</feature>
<evidence type="ECO:0000256" key="5">
    <source>
        <dbReference type="SAM" id="Phobius"/>
    </source>
</evidence>
<reference evidence="6 7" key="1">
    <citation type="submission" date="2019-09" db="EMBL/GenBank/DDBJ databases">
        <authorList>
            <person name="Kevbrin V."/>
            <person name="Grouzdev D.S."/>
        </authorList>
    </citation>
    <scope>NUCLEOTIDE SEQUENCE [LARGE SCALE GENOMIC DNA]</scope>
    <source>
        <strain evidence="6 7">G-192</strain>
    </source>
</reference>
<keyword evidence="7" id="KW-1185">Reference proteome</keyword>
<evidence type="ECO:0000256" key="4">
    <source>
        <dbReference type="ARBA" id="ARBA00023136"/>
    </source>
</evidence>
<feature type="transmembrane region" description="Helical" evidence="5">
    <location>
        <begin position="79"/>
        <end position="98"/>
    </location>
</feature>
<dbReference type="InterPro" id="IPR002657">
    <property type="entry name" value="BilAc:Na_symport/Acr3"/>
</dbReference>
<dbReference type="InterPro" id="IPR038770">
    <property type="entry name" value="Na+/solute_symporter_sf"/>
</dbReference>
<keyword evidence="3 5" id="KW-1133">Transmembrane helix</keyword>
<feature type="transmembrane region" description="Helical" evidence="5">
    <location>
        <begin position="273"/>
        <end position="295"/>
    </location>
</feature>
<feature type="transmembrane region" description="Helical" evidence="5">
    <location>
        <begin position="110"/>
        <end position="135"/>
    </location>
</feature>
<dbReference type="Proteomes" id="UP000325122">
    <property type="component" value="Unassembled WGS sequence"/>
</dbReference>
<dbReference type="InterPro" id="IPR004710">
    <property type="entry name" value="Bilac:Na_transpt"/>
</dbReference>
<feature type="transmembrane region" description="Helical" evidence="5">
    <location>
        <begin position="20"/>
        <end position="39"/>
    </location>
</feature>
<evidence type="ECO:0000256" key="1">
    <source>
        <dbReference type="ARBA" id="ARBA00004141"/>
    </source>
</evidence>
<keyword evidence="4 5" id="KW-0472">Membrane</keyword>
<organism evidence="6 7">
    <name type="scientific">Alkalicaulis satelles</name>
    <dbReference type="NCBI Taxonomy" id="2609175"/>
    <lineage>
        <taxon>Bacteria</taxon>
        <taxon>Pseudomonadati</taxon>
        <taxon>Pseudomonadota</taxon>
        <taxon>Alphaproteobacteria</taxon>
        <taxon>Maricaulales</taxon>
        <taxon>Maricaulaceae</taxon>
        <taxon>Alkalicaulis</taxon>
    </lineage>
</organism>
<dbReference type="Pfam" id="PF01758">
    <property type="entry name" value="SBF"/>
    <property type="match status" value="1"/>
</dbReference>
<comment type="caution">
    <text evidence="6">The sequence shown here is derived from an EMBL/GenBank/DDBJ whole genome shotgun (WGS) entry which is preliminary data.</text>
</comment>
<evidence type="ECO:0000256" key="2">
    <source>
        <dbReference type="ARBA" id="ARBA00022692"/>
    </source>
</evidence>
<evidence type="ECO:0000313" key="6">
    <source>
        <dbReference type="EMBL" id="KAA5801663.1"/>
    </source>
</evidence>
<dbReference type="PANTHER" id="PTHR10361">
    <property type="entry name" value="SODIUM-BILE ACID COTRANSPORTER"/>
    <property type="match status" value="1"/>
</dbReference>
<accession>A0A5M6ZAD6</accession>
<dbReference type="AlphaFoldDB" id="A0A5M6ZAD6"/>
<gene>
    <name evidence="6" type="ORF">F1654_12295</name>
</gene>
<dbReference type="RefSeq" id="WP_150023851.1">
    <property type="nucleotide sequence ID" value="NZ_VWOJ01000004.1"/>
</dbReference>
<feature type="transmembrane region" description="Helical" evidence="5">
    <location>
        <begin position="246"/>
        <end position="267"/>
    </location>
</feature>
<feature type="transmembrane region" description="Helical" evidence="5">
    <location>
        <begin position="208"/>
        <end position="234"/>
    </location>
</feature>
<sequence length="313" mass="32096">MDAAALDAARISLAPGGDVILPLAMAVIMLSVALTLKLESFAFLKTAPLRFLGAASVQIIGLPLLTLIVIHAITPPASIALGMIVVACCPGGNVSNFYTLMARGDAALSVALTSVSSLSAALLTPVSIVVWTSLYAPSAALVDEINLSALTFIVSMTLILALPLAAGMVFARYFPNSARAMRPWLVWTAIAALAMMAGGGVAANGDLILGAGLTVVAIAIGHNALALMLGAVSGRVLGFDARGRRALTFEVGIQNAGLGLVILLGQFQGIGGAAAITGAWAVWHLISGGALAGWFRFLDRRRRARTNALTNAE</sequence>
<comment type="subcellular location">
    <subcellularLocation>
        <location evidence="1">Membrane</location>
        <topology evidence="1">Multi-pass membrane protein</topology>
    </subcellularLocation>
</comment>
<dbReference type="Gene3D" id="1.20.1530.20">
    <property type="match status" value="1"/>
</dbReference>
<dbReference type="PANTHER" id="PTHR10361:SF28">
    <property type="entry name" value="P3 PROTEIN-RELATED"/>
    <property type="match status" value="1"/>
</dbReference>
<evidence type="ECO:0000313" key="7">
    <source>
        <dbReference type="Proteomes" id="UP000325122"/>
    </source>
</evidence>